<keyword evidence="1" id="KW-0472">Membrane</keyword>
<gene>
    <name evidence="2" type="ORF">QQA45_05535</name>
</gene>
<feature type="transmembrane region" description="Helical" evidence="1">
    <location>
        <begin position="157"/>
        <end position="178"/>
    </location>
</feature>
<feature type="transmembrane region" description="Helical" evidence="1">
    <location>
        <begin position="21"/>
        <end position="39"/>
    </location>
</feature>
<feature type="transmembrane region" description="Helical" evidence="1">
    <location>
        <begin position="132"/>
        <end position="150"/>
    </location>
</feature>
<reference evidence="2 3" key="1">
    <citation type="submission" date="2023-06" db="EMBL/GenBank/DDBJ databases">
        <title>Antibody response to the Sneathia vaginalis cytopathogenic toxin A during pregnancy.</title>
        <authorList>
            <person name="Mccoy Z.T."/>
            <person name="Serrano M.G."/>
            <person name="Spaine K."/>
            <person name="Edwards D.J."/>
            <person name="Buck G.A."/>
            <person name="Jefferson K."/>
        </authorList>
    </citation>
    <scope>NUCLEOTIDE SEQUENCE [LARGE SCALE GENOMIC DNA]</scope>
    <source>
        <strain evidence="2 3">CCUG 42621</strain>
    </source>
</reference>
<feature type="transmembrane region" description="Helical" evidence="1">
    <location>
        <begin position="102"/>
        <end position="126"/>
    </location>
</feature>
<feature type="transmembrane region" description="Helical" evidence="1">
    <location>
        <begin position="224"/>
        <end position="243"/>
    </location>
</feature>
<proteinExistence type="predicted"/>
<dbReference type="EMBL" id="JASSPP010000009">
    <property type="protein sequence ID" value="MDK9580960.1"/>
    <property type="molecule type" value="Genomic_DNA"/>
</dbReference>
<keyword evidence="1" id="KW-0812">Transmembrane</keyword>
<keyword evidence="3" id="KW-1185">Reference proteome</keyword>
<sequence length="255" mass="29936">MKYLRISKNRILINFQYRFNSLVTLLAYIFSFVAIYFVWANIYSSKDMVGTYTKFDMMVYIFIVNMLHYLYNFTNLTRLGGMVHSGSLTNILIRPMNIKLEAFFYYLGENFFKFCMLLVGILAFGVVIKNNFIILTIILFILSIIMYFNLEQCLSCLGFWMLETWPLIGLINGIYYILSGSTFPLDILPEKIYNIIKFNPFSIVAYALTKSIQNNLSLQEYKEYIIATIIWIIIFEIGYKWLLKMGLKKYEGMGA</sequence>
<protein>
    <submittedName>
        <fullName evidence="2">ABC-2 family transporter protein</fullName>
    </submittedName>
</protein>
<dbReference type="Proteomes" id="UP001225134">
    <property type="component" value="Unassembled WGS sequence"/>
</dbReference>
<organism evidence="2 3">
    <name type="scientific">Sneathia sanguinegens</name>
    <dbReference type="NCBI Taxonomy" id="40543"/>
    <lineage>
        <taxon>Bacteria</taxon>
        <taxon>Fusobacteriati</taxon>
        <taxon>Fusobacteriota</taxon>
        <taxon>Fusobacteriia</taxon>
        <taxon>Fusobacteriales</taxon>
        <taxon>Leptotrichiaceae</taxon>
        <taxon>Sneathia</taxon>
    </lineage>
</organism>
<evidence type="ECO:0000256" key="1">
    <source>
        <dbReference type="SAM" id="Phobius"/>
    </source>
</evidence>
<accession>A0ABT7HLP6</accession>
<name>A0ABT7HLP6_9FUSO</name>
<feature type="transmembrane region" description="Helical" evidence="1">
    <location>
        <begin position="59"/>
        <end position="81"/>
    </location>
</feature>
<dbReference type="PANTHER" id="PTHR36832">
    <property type="entry name" value="SLR1174 PROTEIN-RELATED"/>
    <property type="match status" value="1"/>
</dbReference>
<dbReference type="Pfam" id="PF06182">
    <property type="entry name" value="ABC2_membrane_6"/>
    <property type="match status" value="1"/>
</dbReference>
<dbReference type="InterPro" id="IPR010390">
    <property type="entry name" value="ABC-2_transporter-like"/>
</dbReference>
<evidence type="ECO:0000313" key="3">
    <source>
        <dbReference type="Proteomes" id="UP001225134"/>
    </source>
</evidence>
<evidence type="ECO:0000313" key="2">
    <source>
        <dbReference type="EMBL" id="MDK9580960.1"/>
    </source>
</evidence>
<comment type="caution">
    <text evidence="2">The sequence shown here is derived from an EMBL/GenBank/DDBJ whole genome shotgun (WGS) entry which is preliminary data.</text>
</comment>
<keyword evidence="1" id="KW-1133">Transmembrane helix</keyword>
<dbReference type="PANTHER" id="PTHR36832:SF1">
    <property type="entry name" value="SLR1174 PROTEIN"/>
    <property type="match status" value="1"/>
</dbReference>
<dbReference type="RefSeq" id="WP_285153196.1">
    <property type="nucleotide sequence ID" value="NZ_JASSPP010000009.1"/>
</dbReference>